<organism evidence="1 2">
    <name type="scientific">Dermacentor silvarum</name>
    <name type="common">Tick</name>
    <dbReference type="NCBI Taxonomy" id="543639"/>
    <lineage>
        <taxon>Eukaryota</taxon>
        <taxon>Metazoa</taxon>
        <taxon>Ecdysozoa</taxon>
        <taxon>Arthropoda</taxon>
        <taxon>Chelicerata</taxon>
        <taxon>Arachnida</taxon>
        <taxon>Acari</taxon>
        <taxon>Parasitiformes</taxon>
        <taxon>Ixodida</taxon>
        <taxon>Ixodoidea</taxon>
        <taxon>Ixodidae</taxon>
        <taxon>Rhipicephalinae</taxon>
        <taxon>Dermacentor</taxon>
    </lineage>
</organism>
<dbReference type="EMBL" id="CM023470">
    <property type="protein sequence ID" value="KAH7980572.1"/>
    <property type="molecule type" value="Genomic_DNA"/>
</dbReference>
<name>A0ACB8E1L7_DERSI</name>
<evidence type="ECO:0000313" key="2">
    <source>
        <dbReference type="Proteomes" id="UP000821865"/>
    </source>
</evidence>
<gene>
    <name evidence="1" type="ORF">HPB49_017274</name>
</gene>
<dbReference type="Proteomes" id="UP000821865">
    <property type="component" value="Chromosome 1"/>
</dbReference>
<accession>A0ACB8E1L7</accession>
<protein>
    <submittedName>
        <fullName evidence="1">Uncharacterized protein</fullName>
    </submittedName>
</protein>
<comment type="caution">
    <text evidence="1">The sequence shown here is derived from an EMBL/GenBank/DDBJ whole genome shotgun (WGS) entry which is preliminary data.</text>
</comment>
<evidence type="ECO:0000313" key="1">
    <source>
        <dbReference type="EMBL" id="KAH7980572.1"/>
    </source>
</evidence>
<reference evidence="1" key="1">
    <citation type="submission" date="2020-05" db="EMBL/GenBank/DDBJ databases">
        <title>Large-scale comparative analyses of tick genomes elucidate their genetic diversity and vector capacities.</title>
        <authorList>
            <person name="Jia N."/>
            <person name="Wang J."/>
            <person name="Shi W."/>
            <person name="Du L."/>
            <person name="Sun Y."/>
            <person name="Zhan W."/>
            <person name="Jiang J."/>
            <person name="Wang Q."/>
            <person name="Zhang B."/>
            <person name="Ji P."/>
            <person name="Sakyi L.B."/>
            <person name="Cui X."/>
            <person name="Yuan T."/>
            <person name="Jiang B."/>
            <person name="Yang W."/>
            <person name="Lam T.T.-Y."/>
            <person name="Chang Q."/>
            <person name="Ding S."/>
            <person name="Wang X."/>
            <person name="Zhu J."/>
            <person name="Ruan X."/>
            <person name="Zhao L."/>
            <person name="Wei J."/>
            <person name="Que T."/>
            <person name="Du C."/>
            <person name="Cheng J."/>
            <person name="Dai P."/>
            <person name="Han X."/>
            <person name="Huang E."/>
            <person name="Gao Y."/>
            <person name="Liu J."/>
            <person name="Shao H."/>
            <person name="Ye R."/>
            <person name="Li L."/>
            <person name="Wei W."/>
            <person name="Wang X."/>
            <person name="Wang C."/>
            <person name="Yang T."/>
            <person name="Huo Q."/>
            <person name="Li W."/>
            <person name="Guo W."/>
            <person name="Chen H."/>
            <person name="Zhou L."/>
            <person name="Ni X."/>
            <person name="Tian J."/>
            <person name="Zhou Y."/>
            <person name="Sheng Y."/>
            <person name="Liu T."/>
            <person name="Pan Y."/>
            <person name="Xia L."/>
            <person name="Li J."/>
            <person name="Zhao F."/>
            <person name="Cao W."/>
        </authorList>
    </citation>
    <scope>NUCLEOTIDE SEQUENCE</scope>
    <source>
        <strain evidence="1">Dsil-2018</strain>
    </source>
</reference>
<proteinExistence type="predicted"/>
<sequence>MFEGSPSMCYAYEDDGVCESSERESNVRDCGFFTPAGFFDQWASSVHIAQEILRTNCPPEAILGPPPKDQARTQLICASCTTFYTFCGRYDIDFQ</sequence>
<keyword evidence="2" id="KW-1185">Reference proteome</keyword>